<comment type="similarity">
    <text evidence="2">Belongs to the alpha-carbonic anhydrase family.</text>
</comment>
<evidence type="ECO:0000259" key="4">
    <source>
        <dbReference type="PROSITE" id="PS51144"/>
    </source>
</evidence>
<dbReference type="STRING" id="6573.A0A210QR34"/>
<dbReference type="InterPro" id="IPR001148">
    <property type="entry name" value="CA_dom"/>
</dbReference>
<name>A0A210QR34_MIZYE</name>
<protein>
    <submittedName>
        <fullName evidence="5">Carbonic anhydrase-related protein 10</fullName>
    </submittedName>
</protein>
<evidence type="ECO:0000256" key="2">
    <source>
        <dbReference type="ARBA" id="ARBA00010718"/>
    </source>
</evidence>
<dbReference type="Gene3D" id="3.10.200.10">
    <property type="entry name" value="Alpha carbonic anhydrase"/>
    <property type="match status" value="1"/>
</dbReference>
<dbReference type="SUPFAM" id="SSF51069">
    <property type="entry name" value="Carbonic anhydrase"/>
    <property type="match status" value="1"/>
</dbReference>
<sequence>MVQSEFRHIYILMYVLVLFVAKGRCNWSLWWTYDGISGPGFWGTMNKLEWSICHRGKNQSPVNIVPEGLLFDPGLKHIQISGNKVSSTMNNLGNALVLYVNSSQGDDVLFSIGPLSYTYRLHQIRVHFGKDDSRGSEHTIDGKPFAAEIQFLAYNTDLYHNFSQAVVSPRGIAAIAVFVQTKGNLSHQELEKIIENIEDVRFKETVTPLKNLYIQKLIPRSLHYVTYDGSITHPGCHETVTWMIMNKPIYAGSQQIEAFRKLRQSGPENPMAFFRDNFRPTMPVNRRSIRTNINFAKGCSMERNMHYQVNDLFKH</sequence>
<dbReference type="PANTHER" id="PTHR18952:SF208">
    <property type="entry name" value="CARBONIC ANHYDRASE XA-RELATED"/>
    <property type="match status" value="1"/>
</dbReference>
<dbReference type="InterPro" id="IPR023561">
    <property type="entry name" value="Carbonic_anhydrase_a-class"/>
</dbReference>
<dbReference type="PROSITE" id="PS51144">
    <property type="entry name" value="ALPHA_CA_2"/>
    <property type="match status" value="1"/>
</dbReference>
<dbReference type="GO" id="GO:0004089">
    <property type="term" value="F:carbonate dehydratase activity"/>
    <property type="evidence" value="ECO:0007669"/>
    <property type="project" value="InterPro"/>
</dbReference>
<dbReference type="PANTHER" id="PTHR18952">
    <property type="entry name" value="CARBONIC ANHYDRASE"/>
    <property type="match status" value="1"/>
</dbReference>
<comment type="subcellular location">
    <subcellularLocation>
        <location evidence="1">Secreted</location>
    </subcellularLocation>
</comment>
<dbReference type="EMBL" id="NEDP02002316">
    <property type="protein sequence ID" value="OWF51184.1"/>
    <property type="molecule type" value="Genomic_DNA"/>
</dbReference>
<proteinExistence type="inferred from homology"/>
<dbReference type="Proteomes" id="UP000242188">
    <property type="component" value="Unassembled WGS sequence"/>
</dbReference>
<reference evidence="5 6" key="1">
    <citation type="journal article" date="2017" name="Nat. Ecol. Evol.">
        <title>Scallop genome provides insights into evolution of bilaterian karyotype and development.</title>
        <authorList>
            <person name="Wang S."/>
            <person name="Zhang J."/>
            <person name="Jiao W."/>
            <person name="Li J."/>
            <person name="Xun X."/>
            <person name="Sun Y."/>
            <person name="Guo X."/>
            <person name="Huan P."/>
            <person name="Dong B."/>
            <person name="Zhang L."/>
            <person name="Hu X."/>
            <person name="Sun X."/>
            <person name="Wang J."/>
            <person name="Zhao C."/>
            <person name="Wang Y."/>
            <person name="Wang D."/>
            <person name="Huang X."/>
            <person name="Wang R."/>
            <person name="Lv J."/>
            <person name="Li Y."/>
            <person name="Zhang Z."/>
            <person name="Liu B."/>
            <person name="Lu W."/>
            <person name="Hui Y."/>
            <person name="Liang J."/>
            <person name="Zhou Z."/>
            <person name="Hou R."/>
            <person name="Li X."/>
            <person name="Liu Y."/>
            <person name="Li H."/>
            <person name="Ning X."/>
            <person name="Lin Y."/>
            <person name="Zhao L."/>
            <person name="Xing Q."/>
            <person name="Dou J."/>
            <person name="Li Y."/>
            <person name="Mao J."/>
            <person name="Guo H."/>
            <person name="Dou H."/>
            <person name="Li T."/>
            <person name="Mu C."/>
            <person name="Jiang W."/>
            <person name="Fu Q."/>
            <person name="Fu X."/>
            <person name="Miao Y."/>
            <person name="Liu J."/>
            <person name="Yu Q."/>
            <person name="Li R."/>
            <person name="Liao H."/>
            <person name="Li X."/>
            <person name="Kong Y."/>
            <person name="Jiang Z."/>
            <person name="Chourrout D."/>
            <person name="Li R."/>
            <person name="Bao Z."/>
        </authorList>
    </citation>
    <scope>NUCLEOTIDE SEQUENCE [LARGE SCALE GENOMIC DNA]</scope>
    <source>
        <strain evidence="5 6">PY_sf001</strain>
    </source>
</reference>
<keyword evidence="6" id="KW-1185">Reference proteome</keyword>
<evidence type="ECO:0000256" key="3">
    <source>
        <dbReference type="ARBA" id="ARBA00022525"/>
    </source>
</evidence>
<organism evidence="5 6">
    <name type="scientific">Mizuhopecten yessoensis</name>
    <name type="common">Japanese scallop</name>
    <name type="synonym">Patinopecten yessoensis</name>
    <dbReference type="NCBI Taxonomy" id="6573"/>
    <lineage>
        <taxon>Eukaryota</taxon>
        <taxon>Metazoa</taxon>
        <taxon>Spiralia</taxon>
        <taxon>Lophotrochozoa</taxon>
        <taxon>Mollusca</taxon>
        <taxon>Bivalvia</taxon>
        <taxon>Autobranchia</taxon>
        <taxon>Pteriomorphia</taxon>
        <taxon>Pectinida</taxon>
        <taxon>Pectinoidea</taxon>
        <taxon>Pectinidae</taxon>
        <taxon>Mizuhopecten</taxon>
    </lineage>
</organism>
<evidence type="ECO:0000256" key="1">
    <source>
        <dbReference type="ARBA" id="ARBA00004613"/>
    </source>
</evidence>
<dbReference type="InterPro" id="IPR036398">
    <property type="entry name" value="CA_dom_sf"/>
</dbReference>
<gene>
    <name evidence="5" type="ORF">KP79_PYT12304</name>
</gene>
<dbReference type="OrthoDB" id="5978072at2759"/>
<accession>A0A210QR34</accession>
<dbReference type="AlphaFoldDB" id="A0A210QR34"/>
<dbReference type="GO" id="GO:0005576">
    <property type="term" value="C:extracellular region"/>
    <property type="evidence" value="ECO:0007669"/>
    <property type="project" value="UniProtKB-SubCell"/>
</dbReference>
<comment type="caution">
    <text evidence="5">The sequence shown here is derived from an EMBL/GenBank/DDBJ whole genome shotgun (WGS) entry which is preliminary data.</text>
</comment>
<dbReference type="GO" id="GO:0008270">
    <property type="term" value="F:zinc ion binding"/>
    <property type="evidence" value="ECO:0007669"/>
    <property type="project" value="InterPro"/>
</dbReference>
<evidence type="ECO:0000313" key="6">
    <source>
        <dbReference type="Proteomes" id="UP000242188"/>
    </source>
</evidence>
<dbReference type="SMART" id="SM01057">
    <property type="entry name" value="Carb_anhydrase"/>
    <property type="match status" value="1"/>
</dbReference>
<keyword evidence="3" id="KW-0964">Secreted</keyword>
<feature type="domain" description="Alpha-carbonic anhydrase" evidence="4">
    <location>
        <begin position="29"/>
        <end position="293"/>
    </location>
</feature>
<dbReference type="GO" id="GO:0006730">
    <property type="term" value="P:one-carbon metabolic process"/>
    <property type="evidence" value="ECO:0007669"/>
    <property type="project" value="TreeGrafter"/>
</dbReference>
<evidence type="ECO:0000313" key="5">
    <source>
        <dbReference type="EMBL" id="OWF51184.1"/>
    </source>
</evidence>
<dbReference type="Pfam" id="PF00194">
    <property type="entry name" value="Carb_anhydrase"/>
    <property type="match status" value="1"/>
</dbReference>